<dbReference type="AlphaFoldDB" id="A0A1B7LD44"/>
<feature type="domain" description="Transcription regulator PadR N-terminal" evidence="1">
    <location>
        <begin position="24"/>
        <end position="96"/>
    </location>
</feature>
<dbReference type="STRING" id="1838280.A6M21_12515"/>
<dbReference type="InterPro" id="IPR052509">
    <property type="entry name" value="Metal_resp_DNA-bind_regulator"/>
</dbReference>
<dbReference type="PANTHER" id="PTHR33169">
    <property type="entry name" value="PADR-FAMILY TRANSCRIPTIONAL REGULATOR"/>
    <property type="match status" value="1"/>
</dbReference>
<dbReference type="EMBL" id="LYVF01000172">
    <property type="protein sequence ID" value="OAT80809.1"/>
    <property type="molecule type" value="Genomic_DNA"/>
</dbReference>
<comment type="caution">
    <text evidence="2">The sequence shown here is derived from an EMBL/GenBank/DDBJ whole genome shotgun (WGS) entry which is preliminary data.</text>
</comment>
<dbReference type="Gene3D" id="1.10.10.10">
    <property type="entry name" value="Winged helix-like DNA-binding domain superfamily/Winged helix DNA-binding domain"/>
    <property type="match status" value="1"/>
</dbReference>
<evidence type="ECO:0000313" key="3">
    <source>
        <dbReference type="Proteomes" id="UP000078532"/>
    </source>
</evidence>
<gene>
    <name evidence="2" type="ORF">A6M21_12515</name>
</gene>
<evidence type="ECO:0000313" key="2">
    <source>
        <dbReference type="EMBL" id="OAT80809.1"/>
    </source>
</evidence>
<dbReference type="Proteomes" id="UP000078532">
    <property type="component" value="Unassembled WGS sequence"/>
</dbReference>
<dbReference type="InterPro" id="IPR036390">
    <property type="entry name" value="WH_DNA-bd_sf"/>
</dbReference>
<keyword evidence="3" id="KW-1185">Reference proteome</keyword>
<protein>
    <recommendedName>
        <fullName evidence="1">Transcription regulator PadR N-terminal domain-containing protein</fullName>
    </recommendedName>
</protein>
<proteinExistence type="predicted"/>
<dbReference type="InterPro" id="IPR036388">
    <property type="entry name" value="WH-like_DNA-bd_sf"/>
</dbReference>
<accession>A0A1B7LD44</accession>
<dbReference type="SUPFAM" id="SSF46785">
    <property type="entry name" value="Winged helix' DNA-binding domain"/>
    <property type="match status" value="1"/>
</dbReference>
<dbReference type="Pfam" id="PF03551">
    <property type="entry name" value="PadR"/>
    <property type="match status" value="1"/>
</dbReference>
<evidence type="ECO:0000259" key="1">
    <source>
        <dbReference type="Pfam" id="PF03551"/>
    </source>
</evidence>
<dbReference type="OrthoDB" id="9808017at2"/>
<sequence length="127" mass="15008">MKEGKDKPLPGGKRHRHLPAFILLFLARDGELYGAAINERLKSIWAKNWCFDPGAAYRTLRELEAEGAVRSYWKTGDSCRPKRIYRLTETGRQQLTRWREDIAARLKNLQYFLAEYDRLPRENWNDP</sequence>
<name>A0A1B7LD44_9FIRM</name>
<reference evidence="2 3" key="1">
    <citation type="submission" date="2016-04" db="EMBL/GenBank/DDBJ databases">
        <authorList>
            <person name="Evans L.H."/>
            <person name="Alamgir A."/>
            <person name="Owens N."/>
            <person name="Weber N.D."/>
            <person name="Virtaneva K."/>
            <person name="Barbian K."/>
            <person name="Babar A."/>
            <person name="Rosenke K."/>
        </authorList>
    </citation>
    <scope>NUCLEOTIDE SEQUENCE [LARGE SCALE GENOMIC DNA]</scope>
    <source>
        <strain evidence="2 3">LMa1</strain>
    </source>
</reference>
<dbReference type="RefSeq" id="WP_066669345.1">
    <property type="nucleotide sequence ID" value="NZ_LYVF01000172.1"/>
</dbReference>
<dbReference type="InterPro" id="IPR005149">
    <property type="entry name" value="Tscrpt_reg_PadR_N"/>
</dbReference>
<dbReference type="PANTHER" id="PTHR33169:SF14">
    <property type="entry name" value="TRANSCRIPTIONAL REGULATOR RV3488"/>
    <property type="match status" value="1"/>
</dbReference>
<organism evidence="2 3">
    <name type="scientific">Desulfotomaculum copahuensis</name>
    <dbReference type="NCBI Taxonomy" id="1838280"/>
    <lineage>
        <taxon>Bacteria</taxon>
        <taxon>Bacillati</taxon>
        <taxon>Bacillota</taxon>
        <taxon>Clostridia</taxon>
        <taxon>Eubacteriales</taxon>
        <taxon>Desulfotomaculaceae</taxon>
        <taxon>Desulfotomaculum</taxon>
    </lineage>
</organism>